<dbReference type="AlphaFoldDB" id="A0A4S3B4R9"/>
<comment type="caution">
    <text evidence="1">The sequence shown here is derived from an EMBL/GenBank/DDBJ whole genome shotgun (WGS) entry which is preliminary data.</text>
</comment>
<evidence type="ECO:0000313" key="1">
    <source>
        <dbReference type="EMBL" id="THB61287.1"/>
    </source>
</evidence>
<sequence>MKIYLIFSATDSFLSKLIGMYTQQRYNHVSIAFDSELKNVYSFGRKKISNPLIGGFVKEDFYDPFFLCSQTAIYSLTVTPEELNALQAAIHYFEKHQHQLTYNFIGLLTLALNFNFERQNAYFCSQFVATILKEAQIKEFEKQTHFIKPMDLLDELPLEYIYEGSVVDYLDFDEKEIENNWELNQQIV</sequence>
<dbReference type="OrthoDB" id="1645744at2"/>
<protein>
    <submittedName>
        <fullName evidence="1">Uncharacterized protein</fullName>
    </submittedName>
</protein>
<dbReference type="Gene3D" id="3.90.1720.10">
    <property type="entry name" value="endopeptidase domain like (from Nostoc punctiforme)"/>
    <property type="match status" value="1"/>
</dbReference>
<dbReference type="EMBL" id="SDGV01000014">
    <property type="protein sequence ID" value="THB61287.1"/>
    <property type="molecule type" value="Genomic_DNA"/>
</dbReference>
<dbReference type="SUPFAM" id="SSF54001">
    <property type="entry name" value="Cysteine proteinases"/>
    <property type="match status" value="1"/>
</dbReference>
<name>A0A4S3B4R9_9ENTE</name>
<dbReference type="Proteomes" id="UP000310506">
    <property type="component" value="Unassembled WGS sequence"/>
</dbReference>
<keyword evidence="2" id="KW-1185">Reference proteome</keyword>
<organism evidence="1 2">
    <name type="scientific">Vagococcus silagei</name>
    <dbReference type="NCBI Taxonomy" id="2508885"/>
    <lineage>
        <taxon>Bacteria</taxon>
        <taxon>Bacillati</taxon>
        <taxon>Bacillota</taxon>
        <taxon>Bacilli</taxon>
        <taxon>Lactobacillales</taxon>
        <taxon>Enterococcaceae</taxon>
        <taxon>Vagococcus</taxon>
    </lineage>
</organism>
<gene>
    <name evidence="1" type="ORF">ESZ54_05940</name>
</gene>
<dbReference type="RefSeq" id="WP_136136751.1">
    <property type="nucleotide sequence ID" value="NZ_SDGV01000014.1"/>
</dbReference>
<proteinExistence type="predicted"/>
<dbReference type="InterPro" id="IPR038765">
    <property type="entry name" value="Papain-like_cys_pep_sf"/>
</dbReference>
<evidence type="ECO:0000313" key="2">
    <source>
        <dbReference type="Proteomes" id="UP000310506"/>
    </source>
</evidence>
<reference evidence="1 2" key="1">
    <citation type="submission" date="2019-01" db="EMBL/GenBank/DDBJ databases">
        <title>Vagococcus silagei sp. nov. isolated from brewer's grain.</title>
        <authorList>
            <person name="Guu J.-R."/>
        </authorList>
    </citation>
    <scope>NUCLEOTIDE SEQUENCE [LARGE SCALE GENOMIC DNA]</scope>
    <source>
        <strain evidence="1 2">2B-2</strain>
    </source>
</reference>
<accession>A0A4S3B4R9</accession>